<feature type="compositionally biased region" description="Polar residues" evidence="1">
    <location>
        <begin position="57"/>
        <end position="72"/>
    </location>
</feature>
<proteinExistence type="predicted"/>
<dbReference type="EMBL" id="JAGKQM010000005">
    <property type="protein sequence ID" value="KAH0925646.1"/>
    <property type="molecule type" value="Genomic_DNA"/>
</dbReference>
<sequence length="120" mass="12950">MKVLRIQAARGESSLSGGPVTPARMPAKLVKNHHARKKKTLISLVDSKEYSDVEITPPTQTSKALKQPSFGTASRKPMFQSTLDGGSASSAQACSHKKYVPMKSVIREGRRKPSTQGLST</sequence>
<dbReference type="Proteomes" id="UP000824890">
    <property type="component" value="Unassembled WGS sequence"/>
</dbReference>
<protein>
    <submittedName>
        <fullName evidence="2">Uncharacterized protein</fullName>
    </submittedName>
</protein>
<evidence type="ECO:0000313" key="3">
    <source>
        <dbReference type="Proteomes" id="UP000824890"/>
    </source>
</evidence>
<feature type="compositionally biased region" description="Polar residues" evidence="1">
    <location>
        <begin position="79"/>
        <end position="93"/>
    </location>
</feature>
<accession>A0ABQ8D8H8</accession>
<comment type="caution">
    <text evidence="2">The sequence shown here is derived from an EMBL/GenBank/DDBJ whole genome shotgun (WGS) entry which is preliminary data.</text>
</comment>
<gene>
    <name evidence="2" type="ORF">HID58_017902</name>
</gene>
<keyword evidence="3" id="KW-1185">Reference proteome</keyword>
<reference evidence="2 3" key="1">
    <citation type="submission" date="2021-05" db="EMBL/GenBank/DDBJ databases">
        <title>Genome Assembly of Synthetic Allotetraploid Brassica napus Reveals Homoeologous Exchanges between Subgenomes.</title>
        <authorList>
            <person name="Davis J.T."/>
        </authorList>
    </citation>
    <scope>NUCLEOTIDE SEQUENCE [LARGE SCALE GENOMIC DNA]</scope>
    <source>
        <strain evidence="3">cv. Da-Ae</strain>
        <tissue evidence="2">Seedling</tissue>
    </source>
</reference>
<evidence type="ECO:0000256" key="1">
    <source>
        <dbReference type="SAM" id="MobiDB-lite"/>
    </source>
</evidence>
<feature type="region of interest" description="Disordered" evidence="1">
    <location>
        <begin position="55"/>
        <end position="120"/>
    </location>
</feature>
<feature type="region of interest" description="Disordered" evidence="1">
    <location>
        <begin position="1"/>
        <end position="23"/>
    </location>
</feature>
<organism evidence="2 3">
    <name type="scientific">Brassica napus</name>
    <name type="common">Rape</name>
    <dbReference type="NCBI Taxonomy" id="3708"/>
    <lineage>
        <taxon>Eukaryota</taxon>
        <taxon>Viridiplantae</taxon>
        <taxon>Streptophyta</taxon>
        <taxon>Embryophyta</taxon>
        <taxon>Tracheophyta</taxon>
        <taxon>Spermatophyta</taxon>
        <taxon>Magnoliopsida</taxon>
        <taxon>eudicotyledons</taxon>
        <taxon>Gunneridae</taxon>
        <taxon>Pentapetalae</taxon>
        <taxon>rosids</taxon>
        <taxon>malvids</taxon>
        <taxon>Brassicales</taxon>
        <taxon>Brassicaceae</taxon>
        <taxon>Brassiceae</taxon>
        <taxon>Brassica</taxon>
    </lineage>
</organism>
<evidence type="ECO:0000313" key="2">
    <source>
        <dbReference type="EMBL" id="KAH0925646.1"/>
    </source>
</evidence>
<name>A0ABQ8D8H8_BRANA</name>